<dbReference type="Gene3D" id="2.40.100.10">
    <property type="entry name" value="Cyclophilin-like"/>
    <property type="match status" value="1"/>
</dbReference>
<dbReference type="InterPro" id="IPR020892">
    <property type="entry name" value="Cyclophilin-type_PPIase_CS"/>
</dbReference>
<name>R5ZT46_9FIRM</name>
<evidence type="ECO:0000256" key="2">
    <source>
        <dbReference type="ARBA" id="ARBA00023110"/>
    </source>
</evidence>
<feature type="domain" description="PPIase cyclophilin-type" evidence="6">
    <location>
        <begin position="41"/>
        <end position="119"/>
    </location>
</feature>
<comment type="catalytic activity">
    <reaction evidence="4">
        <text>[protein]-peptidylproline (omega=180) = [protein]-peptidylproline (omega=0)</text>
        <dbReference type="Rhea" id="RHEA:16237"/>
        <dbReference type="Rhea" id="RHEA-COMP:10747"/>
        <dbReference type="Rhea" id="RHEA-COMP:10748"/>
        <dbReference type="ChEBI" id="CHEBI:83833"/>
        <dbReference type="ChEBI" id="CHEBI:83834"/>
        <dbReference type="EC" id="5.2.1.8"/>
    </reaction>
</comment>
<comment type="function">
    <text evidence="1 4">PPIases accelerate the folding of proteins. It catalyzes the cis-trans isomerization of proline imidic peptide bonds in oligopeptides.</text>
</comment>
<accession>R5ZT46</accession>
<dbReference type="PROSITE" id="PS50072">
    <property type="entry name" value="CSA_PPIASE_2"/>
    <property type="match status" value="1"/>
</dbReference>
<dbReference type="InterPro" id="IPR044666">
    <property type="entry name" value="Cyclophilin_A-like"/>
</dbReference>
<dbReference type="EC" id="5.2.1.8" evidence="4"/>
<dbReference type="InterPro" id="IPR002130">
    <property type="entry name" value="Cyclophilin-type_PPIase_dom"/>
</dbReference>
<feature type="signal peptide" evidence="4">
    <location>
        <begin position="1"/>
        <end position="22"/>
    </location>
</feature>
<reference evidence="7" key="1">
    <citation type="submission" date="2012-11" db="EMBL/GenBank/DDBJ databases">
        <title>Dependencies among metagenomic species, viruses, plasmids and units of genetic variation.</title>
        <authorList>
            <person name="Nielsen H.B."/>
            <person name="Almeida M."/>
            <person name="Juncker A.S."/>
            <person name="Rasmussen S."/>
            <person name="Li J."/>
            <person name="Sunagawa S."/>
            <person name="Plichta D."/>
            <person name="Gautier L."/>
            <person name="Le Chatelier E."/>
            <person name="Peletier E."/>
            <person name="Bonde I."/>
            <person name="Nielsen T."/>
            <person name="Manichanh C."/>
            <person name="Arumugam M."/>
            <person name="Batto J."/>
            <person name="Santos M.B.Q.D."/>
            <person name="Blom N."/>
            <person name="Borruel N."/>
            <person name="Burgdorf K.S."/>
            <person name="Boumezbeur F."/>
            <person name="Casellas F."/>
            <person name="Dore J."/>
            <person name="Guarner F."/>
            <person name="Hansen T."/>
            <person name="Hildebrand F."/>
            <person name="Kaas R.S."/>
            <person name="Kennedy S."/>
            <person name="Kristiansen K."/>
            <person name="Kultima J.R."/>
            <person name="Leonard P."/>
            <person name="Levenez F."/>
            <person name="Lund O."/>
            <person name="Moumen B."/>
            <person name="Le Paslier D."/>
            <person name="Pons N."/>
            <person name="Pedersen O."/>
            <person name="Prifti E."/>
            <person name="Qin J."/>
            <person name="Raes J."/>
            <person name="Tap J."/>
            <person name="Tims S."/>
            <person name="Ussery D.W."/>
            <person name="Yamada T."/>
            <person name="MetaHit consortium"/>
            <person name="Renault P."/>
            <person name="Sicheritz-Ponten T."/>
            <person name="Bork P."/>
            <person name="Wang J."/>
            <person name="Brunak S."/>
            <person name="Ehrlich S.D."/>
        </authorList>
    </citation>
    <scope>NUCLEOTIDE SEQUENCE [LARGE SCALE GENOMIC DNA]</scope>
</reference>
<dbReference type="PROSITE" id="PS00170">
    <property type="entry name" value="CSA_PPIASE_1"/>
    <property type="match status" value="1"/>
</dbReference>
<feature type="compositionally biased region" description="Basic and acidic residues" evidence="5">
    <location>
        <begin position="108"/>
        <end position="119"/>
    </location>
</feature>
<keyword evidence="4" id="KW-0732">Signal</keyword>
<protein>
    <recommendedName>
        <fullName evidence="4">Peptidyl-prolyl cis-trans isomerase</fullName>
        <shortName evidence="4">PPIase</shortName>
        <ecNumber evidence="4">5.2.1.8</ecNumber>
    </recommendedName>
</protein>
<dbReference type="Proteomes" id="UP000018175">
    <property type="component" value="Unassembled WGS sequence"/>
</dbReference>
<dbReference type="AlphaFoldDB" id="R5ZT46"/>
<feature type="chain" id="PRO_5006529796" description="Peptidyl-prolyl cis-trans isomerase" evidence="4">
    <location>
        <begin position="23"/>
        <end position="119"/>
    </location>
</feature>
<feature type="region of interest" description="Disordered" evidence="5">
    <location>
        <begin position="97"/>
        <end position="119"/>
    </location>
</feature>
<dbReference type="GO" id="GO:0003755">
    <property type="term" value="F:peptidyl-prolyl cis-trans isomerase activity"/>
    <property type="evidence" value="ECO:0007669"/>
    <property type="project" value="UniProtKB-UniRule"/>
</dbReference>
<comment type="similarity">
    <text evidence="4">Belongs to the cyclophilin-type PPIase family.</text>
</comment>
<evidence type="ECO:0000313" key="7">
    <source>
        <dbReference type="EMBL" id="CDA39599.1"/>
    </source>
</evidence>
<dbReference type="GO" id="GO:0006457">
    <property type="term" value="P:protein folding"/>
    <property type="evidence" value="ECO:0007669"/>
    <property type="project" value="InterPro"/>
</dbReference>
<dbReference type="SUPFAM" id="SSF50891">
    <property type="entry name" value="Cyclophilin-like"/>
    <property type="match status" value="1"/>
</dbReference>
<evidence type="ECO:0000256" key="1">
    <source>
        <dbReference type="ARBA" id="ARBA00002388"/>
    </source>
</evidence>
<dbReference type="InterPro" id="IPR029000">
    <property type="entry name" value="Cyclophilin-like_dom_sf"/>
</dbReference>
<evidence type="ECO:0000259" key="6">
    <source>
        <dbReference type="PROSITE" id="PS50072"/>
    </source>
</evidence>
<dbReference type="PROSITE" id="PS51257">
    <property type="entry name" value="PROKAR_LIPOPROTEIN"/>
    <property type="match status" value="1"/>
</dbReference>
<evidence type="ECO:0000256" key="5">
    <source>
        <dbReference type="SAM" id="MobiDB-lite"/>
    </source>
</evidence>
<dbReference type="Pfam" id="PF00160">
    <property type="entry name" value="Pro_isomerase"/>
    <property type="match status" value="1"/>
</dbReference>
<sequence>MMKKHLLSIILLCLLFSLTACSRQTSGNSSTSDGNTQLSGKHHVAIEVNNYGTIEVELDADTAPITVTNFINLANSGFYNGLTFHRVIDGFMIQGGDPNGDGTGGSSEKIKGEFKSNGV</sequence>
<organism evidence="7">
    <name type="scientific">Lachnospira eligens CAG:72</name>
    <dbReference type="NCBI Taxonomy" id="1263077"/>
    <lineage>
        <taxon>Bacteria</taxon>
        <taxon>Bacillati</taxon>
        <taxon>Bacillota</taxon>
        <taxon>Clostridia</taxon>
        <taxon>Lachnospirales</taxon>
        <taxon>Lachnospiraceae</taxon>
        <taxon>Lachnospira</taxon>
    </lineage>
</organism>
<evidence type="ECO:0000256" key="3">
    <source>
        <dbReference type="ARBA" id="ARBA00023235"/>
    </source>
</evidence>
<dbReference type="EMBL" id="CBBU010000056">
    <property type="protein sequence ID" value="CDA39599.1"/>
    <property type="molecule type" value="Genomic_DNA"/>
</dbReference>
<dbReference type="PANTHER" id="PTHR45625:SF4">
    <property type="entry name" value="PEPTIDYLPROLYL ISOMERASE DOMAIN AND WD REPEAT-CONTAINING PROTEIN 1"/>
    <property type="match status" value="1"/>
</dbReference>
<dbReference type="PANTHER" id="PTHR45625">
    <property type="entry name" value="PEPTIDYL-PROLYL CIS-TRANS ISOMERASE-RELATED"/>
    <property type="match status" value="1"/>
</dbReference>
<comment type="caution">
    <text evidence="7">The sequence shown here is derived from an EMBL/GenBank/DDBJ whole genome shotgun (WGS) entry which is preliminary data.</text>
</comment>
<proteinExistence type="inferred from homology"/>
<evidence type="ECO:0000256" key="4">
    <source>
        <dbReference type="RuleBase" id="RU363019"/>
    </source>
</evidence>
<keyword evidence="2 4" id="KW-0697">Rotamase</keyword>
<keyword evidence="3 4" id="KW-0413">Isomerase</keyword>
<dbReference type="PRINTS" id="PR00153">
    <property type="entry name" value="CSAPPISMRASE"/>
</dbReference>
<gene>
    <name evidence="7" type="ORF">BN765_01748</name>
</gene>